<comment type="caution">
    <text evidence="1">The sequence shown here is derived from an EMBL/GenBank/DDBJ whole genome shotgun (WGS) entry which is preliminary data.</text>
</comment>
<protein>
    <submittedName>
        <fullName evidence="1">Uncharacterized protein</fullName>
    </submittedName>
</protein>
<reference evidence="1 2" key="1">
    <citation type="submission" date="2024-04" db="EMBL/GenBank/DDBJ databases">
        <title>genome sequences of Mucor flavus KT1a and Helicostylum pulchrum KT1b strains isolated from the surface of a dry-aged beef.</title>
        <authorList>
            <person name="Toyotome T."/>
            <person name="Hosono M."/>
            <person name="Torimaru M."/>
            <person name="Fukuda K."/>
            <person name="Mikami N."/>
        </authorList>
    </citation>
    <scope>NUCLEOTIDE SEQUENCE [LARGE SCALE GENOMIC DNA]</scope>
    <source>
        <strain evidence="1 2">KT1a</strain>
    </source>
</reference>
<dbReference type="EMBL" id="BAABUK010000003">
    <property type="protein sequence ID" value="GAA5808445.1"/>
    <property type="molecule type" value="Genomic_DNA"/>
</dbReference>
<sequence>MEALNEDKASDLEKPFITYDSISELDKTHATLIKSICPIDVCAEIIDKGLLEWSKYMFEFNRISFGSNYILYNYSWNNNSDFINALDGAVLYLFDALRNSDLYSKPYTLSTEHSATSSSIFVNSKPNAIMNIDISLESTVLSFSLLDENGLVKEIWNHDYFVPDTRSSKKR</sequence>
<evidence type="ECO:0000313" key="2">
    <source>
        <dbReference type="Proteomes" id="UP001473302"/>
    </source>
</evidence>
<proteinExistence type="predicted"/>
<accession>A0ABP9YNL9</accession>
<name>A0ABP9YNL9_9FUNG</name>
<evidence type="ECO:0000313" key="1">
    <source>
        <dbReference type="EMBL" id="GAA5808445.1"/>
    </source>
</evidence>
<organism evidence="1 2">
    <name type="scientific">Mucor flavus</name>
    <dbReference type="NCBI Taxonomy" id="439312"/>
    <lineage>
        <taxon>Eukaryota</taxon>
        <taxon>Fungi</taxon>
        <taxon>Fungi incertae sedis</taxon>
        <taxon>Mucoromycota</taxon>
        <taxon>Mucoromycotina</taxon>
        <taxon>Mucoromycetes</taxon>
        <taxon>Mucorales</taxon>
        <taxon>Mucorineae</taxon>
        <taxon>Mucoraceae</taxon>
        <taxon>Mucor</taxon>
    </lineage>
</organism>
<keyword evidence="2" id="KW-1185">Reference proteome</keyword>
<gene>
    <name evidence="1" type="ORF">MFLAVUS_001836</name>
</gene>
<dbReference type="Proteomes" id="UP001473302">
    <property type="component" value="Unassembled WGS sequence"/>
</dbReference>